<feature type="compositionally biased region" description="Low complexity" evidence="1">
    <location>
        <begin position="346"/>
        <end position="357"/>
    </location>
</feature>
<reference evidence="3 4" key="1">
    <citation type="journal article" date="2019" name="Fungal Biol. Biotechnol.">
        <title>Draft genome sequence of fastidious pathogen Ceratobasidium theobromae, which causes vascular-streak dieback in Theobroma cacao.</title>
        <authorList>
            <person name="Ali S.S."/>
            <person name="Asman A."/>
            <person name="Shao J."/>
            <person name="Firmansyah A.P."/>
            <person name="Susilo A.W."/>
            <person name="Rosmana A."/>
            <person name="McMahon P."/>
            <person name="Junaid M."/>
            <person name="Guest D."/>
            <person name="Kheng T.Y."/>
            <person name="Meinhardt L.W."/>
            <person name="Bailey B.A."/>
        </authorList>
    </citation>
    <scope>NUCLEOTIDE SEQUENCE [LARGE SCALE GENOMIC DNA]</scope>
    <source>
        <strain evidence="3 4">CT2</strain>
    </source>
</reference>
<comment type="caution">
    <text evidence="3">The sequence shown here is derived from an EMBL/GenBank/DDBJ whole genome shotgun (WGS) entry which is preliminary data.</text>
</comment>
<sequence>MFNSVEFALMLLSMFISVTKQNRSAVMFLFEVALSYDKSTGEFRKTNGVLESVRRMFEPLRALGVFHGVTYEMENIKTTSVGVITCGWPGASGVLTWMGRVIGCTGDVKSPERQTDELVQEAEVEAIRKSLAEGLELLEFTPVGRIQEMVNEWTRKAKTDGRFEDWFGRGQGERSKARVSTNGSPIECSGGESSDAKLDSLVERVEGGKSGDERKAHGSEYSAQLSNIQWDGAKLAGILGLYSSGQYAAAPMKCGLRRWGRVDKQYVYRAPSHLVGRYGLAKPSMITTATAPVSLTRVEPKCVGNTEHPSGELYSGVDEAEDIDLESEYESMASTDSLISSGDVEGSTVGSRSRVGSFKFPAGDGSRPVTPELEHGLNGTTPSVSPLLTPKMLAVDLFDGWASAWETEQLCMWWSCLETKAVEGSTEALGSGRGGAEGEFGVWADGWEREQFGQWERSLRRGSGGWKCW</sequence>
<accession>A0A5N5Q701</accession>
<protein>
    <recommendedName>
        <fullName evidence="5">RNase H type-1 domain-containing protein</fullName>
    </recommendedName>
</protein>
<dbReference type="Proteomes" id="UP000383932">
    <property type="component" value="Unassembled WGS sequence"/>
</dbReference>
<evidence type="ECO:0008006" key="5">
    <source>
        <dbReference type="Google" id="ProtNLM"/>
    </source>
</evidence>
<gene>
    <name evidence="3" type="ORF">CTheo_8979</name>
</gene>
<feature type="region of interest" description="Disordered" evidence="1">
    <location>
        <begin position="334"/>
        <end position="381"/>
    </location>
</feature>
<keyword evidence="2" id="KW-0732">Signal</keyword>
<keyword evidence="4" id="KW-1185">Reference proteome</keyword>
<evidence type="ECO:0000256" key="2">
    <source>
        <dbReference type="SAM" id="SignalP"/>
    </source>
</evidence>
<dbReference type="AlphaFoldDB" id="A0A5N5Q701"/>
<proteinExistence type="predicted"/>
<feature type="chain" id="PRO_5024414625" description="RNase H type-1 domain-containing protein" evidence="2">
    <location>
        <begin position="22"/>
        <end position="469"/>
    </location>
</feature>
<dbReference type="OrthoDB" id="3243300at2759"/>
<name>A0A5N5Q701_9AGAM</name>
<evidence type="ECO:0000256" key="1">
    <source>
        <dbReference type="SAM" id="MobiDB-lite"/>
    </source>
</evidence>
<feature type="region of interest" description="Disordered" evidence="1">
    <location>
        <begin position="174"/>
        <end position="194"/>
    </location>
</feature>
<evidence type="ECO:0000313" key="3">
    <source>
        <dbReference type="EMBL" id="KAB5587582.1"/>
    </source>
</evidence>
<evidence type="ECO:0000313" key="4">
    <source>
        <dbReference type="Proteomes" id="UP000383932"/>
    </source>
</evidence>
<organism evidence="3 4">
    <name type="scientific">Ceratobasidium theobromae</name>
    <dbReference type="NCBI Taxonomy" id="1582974"/>
    <lineage>
        <taxon>Eukaryota</taxon>
        <taxon>Fungi</taxon>
        <taxon>Dikarya</taxon>
        <taxon>Basidiomycota</taxon>
        <taxon>Agaricomycotina</taxon>
        <taxon>Agaricomycetes</taxon>
        <taxon>Cantharellales</taxon>
        <taxon>Ceratobasidiaceae</taxon>
        <taxon>Ceratobasidium</taxon>
    </lineage>
</organism>
<dbReference type="EMBL" id="SSOP01000959">
    <property type="protein sequence ID" value="KAB5587582.1"/>
    <property type="molecule type" value="Genomic_DNA"/>
</dbReference>
<feature type="signal peptide" evidence="2">
    <location>
        <begin position="1"/>
        <end position="21"/>
    </location>
</feature>